<evidence type="ECO:0000259" key="1">
    <source>
        <dbReference type="Pfam" id="PF08975"/>
    </source>
</evidence>
<dbReference type="RefSeq" id="WP_218095899.1">
    <property type="nucleotide sequence ID" value="NZ_CAJVAS010000057.1"/>
</dbReference>
<proteinExistence type="predicted"/>
<feature type="domain" description="DUF1868" evidence="1">
    <location>
        <begin position="14"/>
        <end position="126"/>
    </location>
</feature>
<dbReference type="Pfam" id="PF08975">
    <property type="entry name" value="2H-phosphodiest"/>
    <property type="match status" value="1"/>
</dbReference>
<gene>
    <name evidence="2" type="ORF">PAESOLCIP111_06245</name>
</gene>
<protein>
    <recommendedName>
        <fullName evidence="1">DUF1868 domain-containing protein</fullName>
    </recommendedName>
</protein>
<evidence type="ECO:0000313" key="2">
    <source>
        <dbReference type="EMBL" id="CAG7651093.1"/>
    </source>
</evidence>
<dbReference type="Proteomes" id="UP000693672">
    <property type="component" value="Unassembled WGS sequence"/>
</dbReference>
<accession>A0A916NYV8</accession>
<evidence type="ECO:0000313" key="3">
    <source>
        <dbReference type="Proteomes" id="UP000693672"/>
    </source>
</evidence>
<reference evidence="2" key="1">
    <citation type="submission" date="2021-06" db="EMBL/GenBank/DDBJ databases">
        <authorList>
            <person name="Criscuolo A."/>
        </authorList>
    </citation>
    <scope>NUCLEOTIDE SEQUENCE</scope>
    <source>
        <strain evidence="2">CIP111600</strain>
    </source>
</reference>
<name>A0A916NYV8_9BACL</name>
<dbReference type="EMBL" id="CAJVAS010000057">
    <property type="protein sequence ID" value="CAG7651093.1"/>
    <property type="molecule type" value="Genomic_DNA"/>
</dbReference>
<dbReference type="AlphaFoldDB" id="A0A916NYV8"/>
<dbReference type="InterPro" id="IPR015069">
    <property type="entry name" value="2H-PEstase_DUF1868"/>
</dbReference>
<organism evidence="2 3">
    <name type="scientific">Paenibacillus solanacearum</name>
    <dbReference type="NCBI Taxonomy" id="2048548"/>
    <lineage>
        <taxon>Bacteria</taxon>
        <taxon>Bacillati</taxon>
        <taxon>Bacillota</taxon>
        <taxon>Bacilli</taxon>
        <taxon>Bacillales</taxon>
        <taxon>Paenibacillaceae</taxon>
        <taxon>Paenibacillus</taxon>
    </lineage>
</organism>
<keyword evidence="3" id="KW-1185">Reference proteome</keyword>
<sequence>MSEQFTKAVGEQAKFNEDGTFRPFPGNTIVCNLTESRVVDEIIRVQQAHISALSFAHKFAWTPPESFHMTVIELLCHYHRRPALWTSLLELDTPIEETDRFFAKALEPVSFPGHFRMKVEGLRKTSIGVSPHDEATRQLLHAFREEVSRAAGVRFPNHDTYGFHISFGYQLIQLTPEEEAEFKQFQQDYSRQLVERLSVIDMEKVDYTVFEDMTRFVPYAPEERAALQRQGRSA</sequence>
<comment type="caution">
    <text evidence="2">The sequence shown here is derived from an EMBL/GenBank/DDBJ whole genome shotgun (WGS) entry which is preliminary data.</text>
</comment>